<proteinExistence type="predicted"/>
<dbReference type="SUPFAM" id="SSF102405">
    <property type="entry name" value="MCP/YpsA-like"/>
    <property type="match status" value="1"/>
</dbReference>
<reference evidence="1 2" key="1">
    <citation type="submission" date="2024-01" db="EMBL/GenBank/DDBJ databases">
        <title>Description of Olsenella sp. nov., isolated from pig feces.</title>
        <authorList>
            <person name="Chang Y.-H."/>
        </authorList>
    </citation>
    <scope>NUCLEOTIDE SEQUENCE [LARGE SCALE GENOMIC DNA]</scope>
    <source>
        <strain evidence="1 2">YH-ols2223</strain>
    </source>
</reference>
<gene>
    <name evidence="1" type="ORF">VXJ25_00810</name>
</gene>
<dbReference type="RefSeq" id="WP_330957307.1">
    <property type="nucleotide sequence ID" value="NZ_JAZGJQ010000001.1"/>
</dbReference>
<dbReference type="EMBL" id="JAZGJQ010000001">
    <property type="protein sequence ID" value="MEE6146541.1"/>
    <property type="molecule type" value="Genomic_DNA"/>
</dbReference>
<protein>
    <submittedName>
        <fullName evidence="1">Molybdenum carrier protein</fullName>
    </submittedName>
</protein>
<comment type="caution">
    <text evidence="1">The sequence shown here is derived from an EMBL/GenBank/DDBJ whole genome shotgun (WGS) entry which is preliminary data.</text>
</comment>
<organism evidence="1 2">
    <name type="scientific">Olsenella absiana</name>
    <dbReference type="NCBI Taxonomy" id="3115222"/>
    <lineage>
        <taxon>Bacteria</taxon>
        <taxon>Bacillati</taxon>
        <taxon>Actinomycetota</taxon>
        <taxon>Coriobacteriia</taxon>
        <taxon>Coriobacteriales</taxon>
        <taxon>Atopobiaceae</taxon>
        <taxon>Olsenella</taxon>
    </lineage>
</organism>
<keyword evidence="2" id="KW-1185">Reference proteome</keyword>
<dbReference type="Gene3D" id="3.40.50.450">
    <property type="match status" value="1"/>
</dbReference>
<name>A0ABU7R7H0_9ACTN</name>
<sequence>MQPKPLETASLALIPEDLGSGAVGFDIVRGTLATHGATMGRIWLSGLSPDGTPTPGPATLDYETSPELEGSGLMPEAIREVERLAFESIGLTELLISPRRLGHETLTRAQWEVAEAADPDRSSYIASQQAEALRIIEHQPRVAYVRSGGQTGADRAALDAARSHGVPICGWCPPGGLAEDRPTAPGLLEDYPELREGASQGYVERTAWNVRDSHATLVVAPAGLQPRSGTEMTVRFAASLRRPCLVISGPKELGRAAAWLAGLPGAITLNVAGPRESKTPGTYRATFSVVSALLDEG</sequence>
<accession>A0ABU7R7H0</accession>
<evidence type="ECO:0000313" key="2">
    <source>
        <dbReference type="Proteomes" id="UP001332931"/>
    </source>
</evidence>
<dbReference type="Proteomes" id="UP001332931">
    <property type="component" value="Unassembled WGS sequence"/>
</dbReference>
<evidence type="ECO:0000313" key="1">
    <source>
        <dbReference type="EMBL" id="MEE6146541.1"/>
    </source>
</evidence>
<dbReference type="InterPro" id="IPR024755">
    <property type="entry name" value="cpYpsA"/>
</dbReference>
<dbReference type="Pfam" id="PF12694">
    <property type="entry name" value="cpYpsA"/>
    <property type="match status" value="1"/>
</dbReference>